<dbReference type="SUPFAM" id="SSF111304">
    <property type="entry name" value="Recombination protein RecR"/>
    <property type="match status" value="1"/>
</dbReference>
<accession>A0A0G0ZFQ8</accession>
<dbReference type="Pfam" id="PF21175">
    <property type="entry name" value="RecR_C"/>
    <property type="match status" value="1"/>
</dbReference>
<comment type="caution">
    <text evidence="9">The sequence shown here is derived from an EMBL/GenBank/DDBJ whole genome shotgun (WGS) entry which is preliminary data.</text>
</comment>
<comment type="function">
    <text evidence="7">May play a role in DNA repair. It seems to be involved in an RecBC-independent recombinational process of DNA repair. It may act with RecF and RecO.</text>
</comment>
<dbReference type="NCBIfam" id="TIGR00615">
    <property type="entry name" value="recR"/>
    <property type="match status" value="1"/>
</dbReference>
<dbReference type="Pfam" id="PF21176">
    <property type="entry name" value="RecR_HhH"/>
    <property type="match status" value="1"/>
</dbReference>
<dbReference type="PROSITE" id="PS01300">
    <property type="entry name" value="RECR"/>
    <property type="match status" value="1"/>
</dbReference>
<evidence type="ECO:0000256" key="5">
    <source>
        <dbReference type="ARBA" id="ARBA00023172"/>
    </source>
</evidence>
<dbReference type="CDD" id="cd01025">
    <property type="entry name" value="TOPRIM_recR"/>
    <property type="match status" value="1"/>
</dbReference>
<dbReference type="GO" id="GO:0006281">
    <property type="term" value="P:DNA repair"/>
    <property type="evidence" value="ECO:0007669"/>
    <property type="project" value="UniProtKB-UniRule"/>
</dbReference>
<dbReference type="PROSITE" id="PS50880">
    <property type="entry name" value="TOPRIM"/>
    <property type="match status" value="1"/>
</dbReference>
<dbReference type="InterPro" id="IPR006171">
    <property type="entry name" value="TOPRIM_dom"/>
</dbReference>
<dbReference type="Pfam" id="PF02132">
    <property type="entry name" value="RecR_ZnF"/>
    <property type="match status" value="1"/>
</dbReference>
<evidence type="ECO:0000256" key="4">
    <source>
        <dbReference type="ARBA" id="ARBA00022833"/>
    </source>
</evidence>
<name>A0A0G0ZFQ8_9BACT</name>
<evidence type="ECO:0000256" key="3">
    <source>
        <dbReference type="ARBA" id="ARBA00022771"/>
    </source>
</evidence>
<dbReference type="SMART" id="SM00493">
    <property type="entry name" value="TOPRIM"/>
    <property type="match status" value="1"/>
</dbReference>
<feature type="domain" description="Toprim" evidence="8">
    <location>
        <begin position="81"/>
        <end position="179"/>
    </location>
</feature>
<dbReference type="InterPro" id="IPR034137">
    <property type="entry name" value="TOPRIM_RecR"/>
</dbReference>
<dbReference type="GO" id="GO:0003677">
    <property type="term" value="F:DNA binding"/>
    <property type="evidence" value="ECO:0007669"/>
    <property type="project" value="UniProtKB-UniRule"/>
</dbReference>
<evidence type="ECO:0000256" key="2">
    <source>
        <dbReference type="ARBA" id="ARBA00022763"/>
    </source>
</evidence>
<dbReference type="PATRIC" id="fig|1618442.3.peg.266"/>
<dbReference type="GO" id="GO:0008270">
    <property type="term" value="F:zinc ion binding"/>
    <property type="evidence" value="ECO:0007669"/>
    <property type="project" value="UniProtKB-KW"/>
</dbReference>
<evidence type="ECO:0000256" key="7">
    <source>
        <dbReference type="HAMAP-Rule" id="MF_00017"/>
    </source>
</evidence>
<keyword evidence="4 7" id="KW-0862">Zinc</keyword>
<evidence type="ECO:0000313" key="10">
    <source>
        <dbReference type="Proteomes" id="UP000034320"/>
    </source>
</evidence>
<dbReference type="AlphaFoldDB" id="A0A0G0ZFQ8"/>
<dbReference type="InterPro" id="IPR023627">
    <property type="entry name" value="Rcmb_RecR"/>
</dbReference>
<dbReference type="PANTHER" id="PTHR30446">
    <property type="entry name" value="RECOMBINATION PROTEIN RECR"/>
    <property type="match status" value="1"/>
</dbReference>
<dbReference type="Gene3D" id="3.40.1360.10">
    <property type="match status" value="1"/>
</dbReference>
<comment type="similarity">
    <text evidence="7">Belongs to the RecR family.</text>
</comment>
<sequence>MSVLPKAIERLIEQFQRLPGIGPKTASRLSLYLLNVPQLQLESLANALSGLKKSIVFCSVCCNIAETDPCGICQSQNRNFEMICVVESPVDVFQIEKTGKYKGIYHVLHGAINPLNNIGPDEIRINELIKRLEKGTVKELILATNPNMEGEATSMYIKKELDGFHKNGLLITRLAHGLPVGADLEYADEVTLSRAFEGRREY</sequence>
<dbReference type="Pfam" id="PF13662">
    <property type="entry name" value="Toprim_4"/>
    <property type="match status" value="1"/>
</dbReference>
<keyword evidence="6 7" id="KW-0234">DNA repair</keyword>
<dbReference type="GO" id="GO:0006310">
    <property type="term" value="P:DNA recombination"/>
    <property type="evidence" value="ECO:0007669"/>
    <property type="project" value="UniProtKB-UniRule"/>
</dbReference>
<organism evidence="9 10">
    <name type="scientific">Candidatus Gottesmanbacteria bacterium GW2011_GWA2_42_18</name>
    <dbReference type="NCBI Taxonomy" id="1618442"/>
    <lineage>
        <taxon>Bacteria</taxon>
        <taxon>Candidatus Gottesmaniibacteriota</taxon>
    </lineage>
</organism>
<keyword evidence="2 7" id="KW-0227">DNA damage</keyword>
<gene>
    <name evidence="7" type="primary">recR</name>
    <name evidence="9" type="ORF">UV09_C0004G0041</name>
</gene>
<reference evidence="9 10" key="1">
    <citation type="journal article" date="2015" name="Nature">
        <title>rRNA introns, odd ribosomes, and small enigmatic genomes across a large radiation of phyla.</title>
        <authorList>
            <person name="Brown C.T."/>
            <person name="Hug L.A."/>
            <person name="Thomas B.C."/>
            <person name="Sharon I."/>
            <person name="Castelle C.J."/>
            <person name="Singh A."/>
            <person name="Wilkins M.J."/>
            <person name="Williams K.H."/>
            <person name="Banfield J.F."/>
        </authorList>
    </citation>
    <scope>NUCLEOTIDE SEQUENCE [LARGE SCALE GENOMIC DNA]</scope>
</reference>
<dbReference type="Proteomes" id="UP000034320">
    <property type="component" value="Unassembled WGS sequence"/>
</dbReference>
<dbReference type="PANTHER" id="PTHR30446:SF0">
    <property type="entry name" value="RECOMBINATION PROTEIN RECR"/>
    <property type="match status" value="1"/>
</dbReference>
<dbReference type="InterPro" id="IPR015967">
    <property type="entry name" value="Rcmb_RecR_Znf"/>
</dbReference>
<proteinExistence type="inferred from homology"/>
<dbReference type="EMBL" id="LCDD01000004">
    <property type="protein sequence ID" value="KKS47552.1"/>
    <property type="molecule type" value="Genomic_DNA"/>
</dbReference>
<evidence type="ECO:0000256" key="1">
    <source>
        <dbReference type="ARBA" id="ARBA00022723"/>
    </source>
</evidence>
<evidence type="ECO:0000313" key="9">
    <source>
        <dbReference type="EMBL" id="KKS47552.1"/>
    </source>
</evidence>
<protein>
    <recommendedName>
        <fullName evidence="7">Recombination protein RecR</fullName>
    </recommendedName>
</protein>
<keyword evidence="1 7" id="KW-0479">Metal-binding</keyword>
<feature type="zinc finger region" description="C4-type" evidence="7">
    <location>
        <begin position="58"/>
        <end position="73"/>
    </location>
</feature>
<keyword evidence="3 7" id="KW-0863">Zinc-finger</keyword>
<keyword evidence="5 7" id="KW-0233">DNA recombination</keyword>
<dbReference type="Gene3D" id="6.10.250.240">
    <property type="match status" value="1"/>
</dbReference>
<evidence type="ECO:0000256" key="6">
    <source>
        <dbReference type="ARBA" id="ARBA00023204"/>
    </source>
</evidence>
<dbReference type="Gene3D" id="1.10.8.420">
    <property type="entry name" value="RecR Domain 1"/>
    <property type="match status" value="1"/>
</dbReference>
<dbReference type="InterPro" id="IPR000093">
    <property type="entry name" value="DNA_Rcmb_RecR"/>
</dbReference>
<evidence type="ECO:0000259" key="8">
    <source>
        <dbReference type="PROSITE" id="PS50880"/>
    </source>
</evidence>
<dbReference type="HAMAP" id="MF_00017">
    <property type="entry name" value="RecR"/>
    <property type="match status" value="1"/>
</dbReference>